<dbReference type="AlphaFoldDB" id="A0A0M3HUY1"/>
<organism evidence="2 3">
    <name type="scientific">Ascaris lumbricoides</name>
    <name type="common">Giant roundworm</name>
    <dbReference type="NCBI Taxonomy" id="6252"/>
    <lineage>
        <taxon>Eukaryota</taxon>
        <taxon>Metazoa</taxon>
        <taxon>Ecdysozoa</taxon>
        <taxon>Nematoda</taxon>
        <taxon>Chromadorea</taxon>
        <taxon>Rhabditida</taxon>
        <taxon>Spirurina</taxon>
        <taxon>Ascaridomorpha</taxon>
        <taxon>Ascaridoidea</taxon>
        <taxon>Ascarididae</taxon>
        <taxon>Ascaris</taxon>
    </lineage>
</organism>
<evidence type="ECO:0000256" key="1">
    <source>
        <dbReference type="SAM" id="MobiDB-lite"/>
    </source>
</evidence>
<proteinExistence type="predicted"/>
<dbReference type="WBParaSite" id="ALUE_0000666701-mRNA-1">
    <property type="protein sequence ID" value="ALUE_0000666701-mRNA-1"/>
    <property type="gene ID" value="ALUE_0000666701"/>
</dbReference>
<feature type="region of interest" description="Disordered" evidence="1">
    <location>
        <begin position="123"/>
        <end position="189"/>
    </location>
</feature>
<evidence type="ECO:0000313" key="2">
    <source>
        <dbReference type="Proteomes" id="UP000036681"/>
    </source>
</evidence>
<feature type="compositionally biased region" description="Polar residues" evidence="1">
    <location>
        <begin position="130"/>
        <end position="141"/>
    </location>
</feature>
<evidence type="ECO:0000313" key="3">
    <source>
        <dbReference type="WBParaSite" id="ALUE_0000666701-mRNA-1"/>
    </source>
</evidence>
<protein>
    <submittedName>
        <fullName evidence="3">Uncharacterized protein</fullName>
    </submittedName>
</protein>
<feature type="compositionally biased region" description="Basic and acidic residues" evidence="1">
    <location>
        <begin position="172"/>
        <end position="182"/>
    </location>
</feature>
<feature type="compositionally biased region" description="Basic and acidic residues" evidence="1">
    <location>
        <begin position="142"/>
        <end position="152"/>
    </location>
</feature>
<name>A0A0M3HUY1_ASCLU</name>
<reference evidence="3" key="1">
    <citation type="submission" date="2017-02" db="UniProtKB">
        <authorList>
            <consortium name="WormBaseParasite"/>
        </authorList>
    </citation>
    <scope>IDENTIFICATION</scope>
</reference>
<accession>A0A0M3HUY1</accession>
<keyword evidence="2" id="KW-1185">Reference proteome</keyword>
<sequence>MMSVRSFVGNVEKCHANAESEIKQACSGSVQPIAIRKPFSYNASSIADGGCAAQSATTRDGPRFQQMPHPMIWHMVNFAWRSLPPPILLLQVVNEFVSAVKCTLRTRVSSSLSTNGTIHTKDKLEDANDSAGTDSVTGTSKNTERLKNREPECAFGNRSDLAENCGNQKAESSARKAQKSERSGSPVMHTLTLFMQDV</sequence>
<dbReference type="Proteomes" id="UP000036681">
    <property type="component" value="Unplaced"/>
</dbReference>